<comment type="caution">
    <text evidence="2">The sequence shown here is derived from an EMBL/GenBank/DDBJ whole genome shotgun (WGS) entry which is preliminary data.</text>
</comment>
<feature type="compositionally biased region" description="Basic and acidic residues" evidence="1">
    <location>
        <begin position="125"/>
        <end position="134"/>
    </location>
</feature>
<gene>
    <name evidence="2" type="ORF">BDK89_0013</name>
</gene>
<evidence type="ECO:0000256" key="1">
    <source>
        <dbReference type="SAM" id="MobiDB-lite"/>
    </source>
</evidence>
<evidence type="ECO:0000313" key="2">
    <source>
        <dbReference type="EMBL" id="TDT14459.1"/>
    </source>
</evidence>
<dbReference type="Pfam" id="PF13376">
    <property type="entry name" value="OmdA"/>
    <property type="match status" value="1"/>
</dbReference>
<feature type="region of interest" description="Disordered" evidence="1">
    <location>
        <begin position="125"/>
        <end position="152"/>
    </location>
</feature>
<dbReference type="AlphaFoldDB" id="A0A4R7HV88"/>
<sequence length="208" mass="23990">MWFASSFRTTPDPCAGRSLDGVFDGEPIFFSAPSEFRDWLEHHHETATECVVGYWKVHTGVPSLRWAEAVREALCFGWIDGQSRSIDDDRHMQRFTPRKSRRWSAVNVALVAELEAEGSMTEAGRRAFADRDLSEEPYSTSRRPSRLPPEFDERLRRDHPEAAAFWDATPPSYRKMRAFWVAEAKRPETRERRFAQLVEACAAGERLP</sequence>
<protein>
    <submittedName>
        <fullName evidence="2">Uncharacterized protein YdeI (YjbR/CyaY-like superfamily)</fullName>
    </submittedName>
</protein>
<organism evidence="2 3">
    <name type="scientific">Ilumatobacter fluminis</name>
    <dbReference type="NCBI Taxonomy" id="467091"/>
    <lineage>
        <taxon>Bacteria</taxon>
        <taxon>Bacillati</taxon>
        <taxon>Actinomycetota</taxon>
        <taxon>Acidimicrobiia</taxon>
        <taxon>Acidimicrobiales</taxon>
        <taxon>Ilumatobacteraceae</taxon>
        <taxon>Ilumatobacter</taxon>
    </lineage>
</organism>
<dbReference type="Proteomes" id="UP000294558">
    <property type="component" value="Unassembled WGS sequence"/>
</dbReference>
<accession>A0A4R7HV88</accession>
<evidence type="ECO:0000313" key="3">
    <source>
        <dbReference type="Proteomes" id="UP000294558"/>
    </source>
</evidence>
<dbReference type="EMBL" id="SOAU01000001">
    <property type="protein sequence ID" value="TDT14459.1"/>
    <property type="molecule type" value="Genomic_DNA"/>
</dbReference>
<name>A0A4R7HV88_9ACTN</name>
<keyword evidence="3" id="KW-1185">Reference proteome</keyword>
<reference evidence="2 3" key="1">
    <citation type="submission" date="2019-03" db="EMBL/GenBank/DDBJ databases">
        <title>Sequencing the genomes of 1000 actinobacteria strains.</title>
        <authorList>
            <person name="Klenk H.-P."/>
        </authorList>
    </citation>
    <scope>NUCLEOTIDE SEQUENCE [LARGE SCALE GENOMIC DNA]</scope>
    <source>
        <strain evidence="2 3">DSM 18936</strain>
    </source>
</reference>
<proteinExistence type="predicted"/>